<dbReference type="AlphaFoldDB" id="A0A540K8M1"/>
<protein>
    <submittedName>
        <fullName evidence="3">Uncharacterized protein</fullName>
    </submittedName>
</protein>
<dbReference type="PANTHER" id="PTHR33728:SF3">
    <property type="entry name" value="MULTIDRUG RESISTANCE PROTEIN"/>
    <property type="match status" value="1"/>
</dbReference>
<evidence type="ECO:0000256" key="2">
    <source>
        <dbReference type="SAM" id="Phobius"/>
    </source>
</evidence>
<name>A0A540K8M1_MALBA</name>
<dbReference type="EMBL" id="VIEB01001737">
    <property type="protein sequence ID" value="TQD70588.1"/>
    <property type="molecule type" value="Genomic_DNA"/>
</dbReference>
<evidence type="ECO:0000256" key="1">
    <source>
        <dbReference type="SAM" id="MobiDB-lite"/>
    </source>
</evidence>
<proteinExistence type="predicted"/>
<dbReference type="PANTHER" id="PTHR33728">
    <property type="entry name" value="CTTNBP 2 AMINO-TERMINAL-LIKE PROTEIN"/>
    <property type="match status" value="1"/>
</dbReference>
<evidence type="ECO:0000313" key="4">
    <source>
        <dbReference type="Proteomes" id="UP000315295"/>
    </source>
</evidence>
<organism evidence="3 4">
    <name type="scientific">Malus baccata</name>
    <name type="common">Siberian crab apple</name>
    <name type="synonym">Pyrus baccata</name>
    <dbReference type="NCBI Taxonomy" id="106549"/>
    <lineage>
        <taxon>Eukaryota</taxon>
        <taxon>Viridiplantae</taxon>
        <taxon>Streptophyta</taxon>
        <taxon>Embryophyta</taxon>
        <taxon>Tracheophyta</taxon>
        <taxon>Spermatophyta</taxon>
        <taxon>Magnoliopsida</taxon>
        <taxon>eudicotyledons</taxon>
        <taxon>Gunneridae</taxon>
        <taxon>Pentapetalae</taxon>
        <taxon>rosids</taxon>
        <taxon>fabids</taxon>
        <taxon>Rosales</taxon>
        <taxon>Rosaceae</taxon>
        <taxon>Amygdaloideae</taxon>
        <taxon>Maleae</taxon>
        <taxon>Malus</taxon>
    </lineage>
</organism>
<reference evidence="3 4" key="1">
    <citation type="journal article" date="2019" name="G3 (Bethesda)">
        <title>Sequencing of a Wild Apple (Malus baccata) Genome Unravels the Differences Between Cultivated and Wild Apple Species Regarding Disease Resistance and Cold Tolerance.</title>
        <authorList>
            <person name="Chen X."/>
        </authorList>
    </citation>
    <scope>NUCLEOTIDE SEQUENCE [LARGE SCALE GENOMIC DNA]</scope>
    <source>
        <strain evidence="4">cv. Shandingzi</strain>
        <tissue evidence="3">Leaves</tissue>
    </source>
</reference>
<keyword evidence="2" id="KW-0812">Transmembrane</keyword>
<feature type="compositionally biased region" description="Polar residues" evidence="1">
    <location>
        <begin position="14"/>
        <end position="25"/>
    </location>
</feature>
<sequence>MNKTGSERPKPWNGYTTSTDPSPSQAGGIDRQVQWQSYGTSSMSAISYGFVATAILVSMFLIMAVFEHLFRPSPNPFSTPQALPRSSLESAHFDKHGRINRQTVSTLCAPDFSVVMPGEQCPTYIAQRAPLPTCSREGVHWPSHEHNKFVLPP</sequence>
<accession>A0A540K8M1</accession>
<keyword evidence="2" id="KW-1133">Transmembrane helix</keyword>
<dbReference type="STRING" id="106549.A0A540K8M1"/>
<keyword evidence="2" id="KW-0472">Membrane</keyword>
<keyword evidence="4" id="KW-1185">Reference proteome</keyword>
<feature type="region of interest" description="Disordered" evidence="1">
    <location>
        <begin position="1"/>
        <end position="29"/>
    </location>
</feature>
<comment type="caution">
    <text evidence="3">The sequence shown here is derived from an EMBL/GenBank/DDBJ whole genome shotgun (WGS) entry which is preliminary data.</text>
</comment>
<feature type="compositionally biased region" description="Basic and acidic residues" evidence="1">
    <location>
        <begin position="1"/>
        <end position="10"/>
    </location>
</feature>
<feature type="transmembrane region" description="Helical" evidence="2">
    <location>
        <begin position="45"/>
        <end position="66"/>
    </location>
</feature>
<gene>
    <name evidence="3" type="ORF">C1H46_043876</name>
</gene>
<evidence type="ECO:0000313" key="3">
    <source>
        <dbReference type="EMBL" id="TQD70588.1"/>
    </source>
</evidence>
<dbReference type="Proteomes" id="UP000315295">
    <property type="component" value="Unassembled WGS sequence"/>
</dbReference>